<evidence type="ECO:0000313" key="2">
    <source>
        <dbReference type="Proteomes" id="UP001430306"/>
    </source>
</evidence>
<accession>A0ABS8NNV4</accession>
<dbReference type="InterPro" id="IPR052736">
    <property type="entry name" value="Stf3_sulfotransferase"/>
</dbReference>
<organism evidence="1 2">
    <name type="scientific">Rhodopirellula halodulae</name>
    <dbReference type="NCBI Taxonomy" id="2894198"/>
    <lineage>
        <taxon>Bacteria</taxon>
        <taxon>Pseudomonadati</taxon>
        <taxon>Planctomycetota</taxon>
        <taxon>Planctomycetia</taxon>
        <taxon>Pirellulales</taxon>
        <taxon>Pirellulaceae</taxon>
        <taxon>Rhodopirellula</taxon>
    </lineage>
</organism>
<comment type="caution">
    <text evidence="1">The sequence shown here is derived from an EMBL/GenBank/DDBJ whole genome shotgun (WGS) entry which is preliminary data.</text>
</comment>
<evidence type="ECO:0000313" key="1">
    <source>
        <dbReference type="EMBL" id="MCC9645274.1"/>
    </source>
</evidence>
<gene>
    <name evidence="1" type="ORF">LOC71_23595</name>
</gene>
<dbReference type="RefSeq" id="WP_230276901.1">
    <property type="nucleotide sequence ID" value="NZ_JAJKFW010000064.1"/>
</dbReference>
<dbReference type="Gene3D" id="3.40.50.300">
    <property type="entry name" value="P-loop containing nucleotide triphosphate hydrolases"/>
    <property type="match status" value="1"/>
</dbReference>
<dbReference type="Proteomes" id="UP001430306">
    <property type="component" value="Unassembled WGS sequence"/>
</dbReference>
<name>A0ABS8NNV4_9BACT</name>
<proteinExistence type="predicted"/>
<dbReference type="SUPFAM" id="SSF52540">
    <property type="entry name" value="P-loop containing nucleoside triphosphate hydrolases"/>
    <property type="match status" value="1"/>
</dbReference>
<sequence>MSRLRQVVGTLTLASICLPVCLLHRFALRLDVWLYPSLHEVAISKPLFIVGLPRSGTTLLHRLMATQSGVFTTMPLWELLLAPAVCEKRTLRRLRNADRRLGSPLWRLYQAVERRLVGSFKNVHATTLFSPEEDYLSLLPFGGCFLDVIRAPRSERVWKLGHFCERLQRSQQMALLDVYTGILKRHLFFRGQHLRLLSKNPSFTSWIPVLTEAFPDACMVGLRRVPHESVPSQLSSLQSGMNWFGNDVTDSDIVARFVDLLAAYWRILKESKCTLRPDQFQLITYERLISESESVVRELMEQFGYEVTAAGLLSLQRQCSMQKRYSSRHRYRLETFGLHPDQLDRSFGLHSKSRCQAPASPGCTETLSC</sequence>
<protein>
    <submittedName>
        <fullName evidence="1">Sulfotransferase</fullName>
    </submittedName>
</protein>
<dbReference type="Pfam" id="PF13469">
    <property type="entry name" value="Sulfotransfer_3"/>
    <property type="match status" value="1"/>
</dbReference>
<dbReference type="EMBL" id="JAJKFW010000064">
    <property type="protein sequence ID" value="MCC9645274.1"/>
    <property type="molecule type" value="Genomic_DNA"/>
</dbReference>
<keyword evidence="2" id="KW-1185">Reference proteome</keyword>
<dbReference type="PANTHER" id="PTHR36451">
    <property type="entry name" value="PAPS-DEPENDENT SULFOTRANSFERASE STF3"/>
    <property type="match status" value="1"/>
</dbReference>
<dbReference type="InterPro" id="IPR027417">
    <property type="entry name" value="P-loop_NTPase"/>
</dbReference>
<dbReference type="PANTHER" id="PTHR36451:SF1">
    <property type="entry name" value="OMEGA-HYDROXY-BETA-DIHYDROMENAQUINONE-9 SULFOTRANSFERASE STF3"/>
    <property type="match status" value="1"/>
</dbReference>
<reference evidence="1" key="1">
    <citation type="submission" date="2021-11" db="EMBL/GenBank/DDBJ databases">
        <title>Genome sequence.</title>
        <authorList>
            <person name="Sun Q."/>
        </authorList>
    </citation>
    <scope>NUCLEOTIDE SEQUENCE</scope>
    <source>
        <strain evidence="1">JC740</strain>
    </source>
</reference>